<evidence type="ECO:0000313" key="3">
    <source>
        <dbReference type="Proteomes" id="UP000380386"/>
    </source>
</evidence>
<protein>
    <submittedName>
        <fullName evidence="2">Uncharacterized protein</fullName>
    </submittedName>
</protein>
<keyword evidence="1" id="KW-1133">Transmembrane helix</keyword>
<keyword evidence="1" id="KW-0812">Transmembrane</keyword>
<proteinExistence type="predicted"/>
<keyword evidence="1" id="KW-0472">Membrane</keyword>
<evidence type="ECO:0000313" key="2">
    <source>
        <dbReference type="EMBL" id="MQS51834.1"/>
    </source>
</evidence>
<feature type="transmembrane region" description="Helical" evidence="1">
    <location>
        <begin position="54"/>
        <end position="73"/>
    </location>
</feature>
<dbReference type="RefSeq" id="WP_153382019.1">
    <property type="nucleotide sequence ID" value="NZ_VDFM01000002.1"/>
</dbReference>
<organism evidence="2 3">
    <name type="scientific">Companilactobacillus mishanensis</name>
    <dbReference type="NCBI Taxonomy" id="2486008"/>
    <lineage>
        <taxon>Bacteria</taxon>
        <taxon>Bacillati</taxon>
        <taxon>Bacillota</taxon>
        <taxon>Bacilli</taxon>
        <taxon>Lactobacillales</taxon>
        <taxon>Lactobacillaceae</taxon>
        <taxon>Companilactobacillus</taxon>
    </lineage>
</organism>
<feature type="transmembrane region" description="Helical" evidence="1">
    <location>
        <begin position="6"/>
        <end position="25"/>
    </location>
</feature>
<dbReference type="AlphaFoldDB" id="A0A5P0ZFL2"/>
<dbReference type="EMBL" id="VDFM01000002">
    <property type="protein sequence ID" value="MQS51834.1"/>
    <property type="molecule type" value="Genomic_DNA"/>
</dbReference>
<dbReference type="Proteomes" id="UP000380386">
    <property type="component" value="Unassembled WGS sequence"/>
</dbReference>
<comment type="caution">
    <text evidence="2">The sequence shown here is derived from an EMBL/GenBank/DDBJ whole genome shotgun (WGS) entry which is preliminary data.</text>
</comment>
<name>A0A5P0ZFL2_9LACO</name>
<reference evidence="2 3" key="1">
    <citation type="journal article" date="2019" name="Syst. Appl. Microbiol.">
        <title>Polyphasic characterization of two novel Lactobacillus spp. isolated from blown salami packages: Description of Lactobacillus halodurans sp. nov. and Lactobacillus salsicarnum sp. nov.</title>
        <authorList>
            <person name="Schuster J.A."/>
            <person name="Klingl A."/>
            <person name="Vogel R.F."/>
            <person name="Ehrmann M.A."/>
        </authorList>
    </citation>
    <scope>NUCLEOTIDE SEQUENCE [LARGE SCALE GENOMIC DNA]</scope>
    <source>
        <strain evidence="2 3">TMW 1.2118</strain>
    </source>
</reference>
<gene>
    <name evidence="2" type="ORF">FHL02_02245</name>
</gene>
<accession>A0A5P0ZFL2</accession>
<sequence>MLIRNITWAIFALIPQIIPVLLIAWKLNHPRKKQFILGLSLLIIAFNLTQSIEMQMYCLMLIALYSLVMGIVWQIKSLMIYGLVLTIGFATFFIYCDFVLPPDA</sequence>
<evidence type="ECO:0000256" key="1">
    <source>
        <dbReference type="SAM" id="Phobius"/>
    </source>
</evidence>
<feature type="transmembrane region" description="Helical" evidence="1">
    <location>
        <begin position="80"/>
        <end position="100"/>
    </location>
</feature>
<feature type="transmembrane region" description="Helical" evidence="1">
    <location>
        <begin position="32"/>
        <end position="48"/>
    </location>
</feature>